<comment type="caution">
    <text evidence="2">The sequence shown here is derived from an EMBL/GenBank/DDBJ whole genome shotgun (WGS) entry which is preliminary data.</text>
</comment>
<dbReference type="InterPro" id="IPR005149">
    <property type="entry name" value="Tscrpt_reg_PadR_N"/>
</dbReference>
<feature type="domain" description="Transcription regulator PadR N-terminal" evidence="1">
    <location>
        <begin position="37"/>
        <end position="82"/>
    </location>
</feature>
<gene>
    <name evidence="2" type="ORF">GCM10010196_13730</name>
</gene>
<reference evidence="2" key="2">
    <citation type="submission" date="2020-09" db="EMBL/GenBank/DDBJ databases">
        <authorList>
            <person name="Sun Q."/>
            <person name="Ohkuma M."/>
        </authorList>
    </citation>
    <scope>NUCLEOTIDE SEQUENCE</scope>
    <source>
        <strain evidence="2">JCM 3346</strain>
    </source>
</reference>
<dbReference type="InterPro" id="IPR036388">
    <property type="entry name" value="WH-like_DNA-bd_sf"/>
</dbReference>
<dbReference type="EMBL" id="BMRJ01000001">
    <property type="protein sequence ID" value="GGR21492.1"/>
    <property type="molecule type" value="Genomic_DNA"/>
</dbReference>
<dbReference type="Gene3D" id="1.10.10.10">
    <property type="entry name" value="Winged helix-like DNA-binding domain superfamily/Winged helix DNA-binding domain"/>
    <property type="match status" value="1"/>
</dbReference>
<evidence type="ECO:0000313" key="2">
    <source>
        <dbReference type="EMBL" id="GGR21492.1"/>
    </source>
</evidence>
<evidence type="ECO:0000313" key="3">
    <source>
        <dbReference type="Proteomes" id="UP000610303"/>
    </source>
</evidence>
<dbReference type="InterPro" id="IPR036390">
    <property type="entry name" value="WH_DNA-bd_sf"/>
</dbReference>
<organism evidence="2 3">
    <name type="scientific">Agromyces mediolanus</name>
    <name type="common">Corynebacterium mediolanum</name>
    <dbReference type="NCBI Taxonomy" id="41986"/>
    <lineage>
        <taxon>Bacteria</taxon>
        <taxon>Bacillati</taxon>
        <taxon>Actinomycetota</taxon>
        <taxon>Actinomycetes</taxon>
        <taxon>Micrococcales</taxon>
        <taxon>Microbacteriaceae</taxon>
        <taxon>Agromyces</taxon>
    </lineage>
</organism>
<name>A0A918FAJ9_AGRME</name>
<keyword evidence="3" id="KW-1185">Reference proteome</keyword>
<proteinExistence type="predicted"/>
<protein>
    <submittedName>
        <fullName evidence="2">Transcriptional regulator</fullName>
    </submittedName>
</protein>
<reference evidence="2" key="1">
    <citation type="journal article" date="2014" name="Int. J. Syst. Evol. Microbiol.">
        <title>Complete genome sequence of Corynebacterium casei LMG S-19264T (=DSM 44701T), isolated from a smear-ripened cheese.</title>
        <authorList>
            <consortium name="US DOE Joint Genome Institute (JGI-PGF)"/>
            <person name="Walter F."/>
            <person name="Albersmeier A."/>
            <person name="Kalinowski J."/>
            <person name="Ruckert C."/>
        </authorList>
    </citation>
    <scope>NUCLEOTIDE SEQUENCE</scope>
    <source>
        <strain evidence="2">JCM 3346</strain>
    </source>
</reference>
<dbReference type="RefSeq" id="WP_189084505.1">
    <property type="nucleotide sequence ID" value="NZ_BMRJ01000001.1"/>
</dbReference>
<dbReference type="SUPFAM" id="SSF46785">
    <property type="entry name" value="Winged helix' DNA-binding domain"/>
    <property type="match status" value="1"/>
</dbReference>
<dbReference type="Proteomes" id="UP000610303">
    <property type="component" value="Unassembled WGS sequence"/>
</dbReference>
<evidence type="ECO:0000259" key="1">
    <source>
        <dbReference type="Pfam" id="PF03551"/>
    </source>
</evidence>
<dbReference type="AlphaFoldDB" id="A0A918FAJ9"/>
<accession>A0A918FAJ9</accession>
<sequence>MAAIRITDATADVLESLLAADEATWGLAVVKGTGRPAGTVYPLLERLERVGWLDSEWEADTERPGPRRRLYRLTGEGRAAAARAIAHRIARRAATTAIRPASGVAHAGAGA</sequence>
<dbReference type="Pfam" id="PF03551">
    <property type="entry name" value="PadR"/>
    <property type="match status" value="1"/>
</dbReference>